<sequence>MSSQRIQSILSIFTSRLDTLGHLLVRAEETFKEASFLQRRLAPDMAPFGTQIAYTCNQPRNFALWAQGRPADNLDPDVVSIEQARIFVRETQALLAQVSSEDSKLAERTRIDLAPGLYAQMTGHEYVDDFLVPNFYFHLVTAYGILRMSGVAIGKRDYMQHLLPLVRQA</sequence>
<name>A0A841HLQ8_9GAMM</name>
<dbReference type="Gene3D" id="1.20.120.450">
    <property type="entry name" value="dinb family like domain"/>
    <property type="match status" value="1"/>
</dbReference>
<proteinExistence type="predicted"/>
<dbReference type="Proteomes" id="UP000588068">
    <property type="component" value="Unassembled WGS sequence"/>
</dbReference>
<evidence type="ECO:0000313" key="2">
    <source>
        <dbReference type="Proteomes" id="UP000588068"/>
    </source>
</evidence>
<dbReference type="PANTHER" id="PTHR36922">
    <property type="entry name" value="BLL2446 PROTEIN"/>
    <property type="match status" value="1"/>
</dbReference>
<reference evidence="1 2" key="1">
    <citation type="submission" date="2020-08" db="EMBL/GenBank/DDBJ databases">
        <title>Genomic Encyclopedia of Type Strains, Phase IV (KMG-IV): sequencing the most valuable type-strain genomes for metagenomic binning, comparative biology and taxonomic classification.</title>
        <authorList>
            <person name="Goeker M."/>
        </authorList>
    </citation>
    <scope>NUCLEOTIDE SEQUENCE [LARGE SCALE GENOMIC DNA]</scope>
    <source>
        <strain evidence="1 2">DSM 26723</strain>
    </source>
</reference>
<dbReference type="AlphaFoldDB" id="A0A841HLQ8"/>
<comment type="caution">
    <text evidence="1">The sequence shown here is derived from an EMBL/GenBank/DDBJ whole genome shotgun (WGS) entry which is preliminary data.</text>
</comment>
<gene>
    <name evidence="1" type="ORF">HNQ60_001793</name>
</gene>
<evidence type="ECO:0000313" key="1">
    <source>
        <dbReference type="EMBL" id="MBB6092915.1"/>
    </source>
</evidence>
<dbReference type="Pfam" id="PF09351">
    <property type="entry name" value="DUF1993"/>
    <property type="match status" value="1"/>
</dbReference>
<dbReference type="RefSeq" id="WP_184330793.1">
    <property type="nucleotide sequence ID" value="NZ_JACHHZ010000002.1"/>
</dbReference>
<dbReference type="EMBL" id="JACHHZ010000002">
    <property type="protein sequence ID" value="MBB6092915.1"/>
    <property type="molecule type" value="Genomic_DNA"/>
</dbReference>
<dbReference type="InterPro" id="IPR034660">
    <property type="entry name" value="DinB/YfiT-like"/>
</dbReference>
<dbReference type="PANTHER" id="PTHR36922:SF1">
    <property type="entry name" value="DUF1993 DOMAIN-CONTAINING PROTEIN"/>
    <property type="match status" value="1"/>
</dbReference>
<keyword evidence="2" id="KW-1185">Reference proteome</keyword>
<accession>A0A841HLQ8</accession>
<protein>
    <recommendedName>
        <fullName evidence="3">DUF1993 domain-containing protein</fullName>
    </recommendedName>
</protein>
<organism evidence="1 2">
    <name type="scientific">Povalibacter uvarum</name>
    <dbReference type="NCBI Taxonomy" id="732238"/>
    <lineage>
        <taxon>Bacteria</taxon>
        <taxon>Pseudomonadati</taxon>
        <taxon>Pseudomonadota</taxon>
        <taxon>Gammaproteobacteria</taxon>
        <taxon>Steroidobacterales</taxon>
        <taxon>Steroidobacteraceae</taxon>
        <taxon>Povalibacter</taxon>
    </lineage>
</organism>
<dbReference type="InterPro" id="IPR018531">
    <property type="entry name" value="DUF1993"/>
</dbReference>
<dbReference type="SUPFAM" id="SSF109854">
    <property type="entry name" value="DinB/YfiT-like putative metalloenzymes"/>
    <property type="match status" value="1"/>
</dbReference>
<evidence type="ECO:0008006" key="3">
    <source>
        <dbReference type="Google" id="ProtNLM"/>
    </source>
</evidence>